<keyword evidence="5" id="KW-1185">Reference proteome</keyword>
<dbReference type="InterPro" id="IPR019196">
    <property type="entry name" value="ABC_transp_unknown"/>
</dbReference>
<feature type="transmembrane region" description="Helical" evidence="1">
    <location>
        <begin position="12"/>
        <end position="34"/>
    </location>
</feature>
<accession>A0ABS5VW65</accession>
<dbReference type="NCBIfam" id="TIGR03521">
    <property type="entry name" value="GldG"/>
    <property type="match status" value="1"/>
</dbReference>
<feature type="domain" description="ABC-type uncharacterised transport system" evidence="2">
    <location>
        <begin position="196"/>
        <end position="495"/>
    </location>
</feature>
<evidence type="ECO:0000313" key="4">
    <source>
        <dbReference type="EMBL" id="MBT1705670.1"/>
    </source>
</evidence>
<dbReference type="Pfam" id="PF09822">
    <property type="entry name" value="ABC_transp_aux"/>
    <property type="match status" value="1"/>
</dbReference>
<proteinExistence type="predicted"/>
<dbReference type="EMBL" id="JAHESD010000063">
    <property type="protein sequence ID" value="MBT1705670.1"/>
    <property type="molecule type" value="Genomic_DNA"/>
</dbReference>
<keyword evidence="1" id="KW-0472">Membrane</keyword>
<evidence type="ECO:0000256" key="1">
    <source>
        <dbReference type="SAM" id="Phobius"/>
    </source>
</evidence>
<evidence type="ECO:0000313" key="5">
    <source>
        <dbReference type="Proteomes" id="UP000772618"/>
    </source>
</evidence>
<gene>
    <name evidence="4" type="primary">gldG</name>
    <name evidence="4" type="ORF">KK060_20435</name>
</gene>
<evidence type="ECO:0000259" key="2">
    <source>
        <dbReference type="Pfam" id="PF09822"/>
    </source>
</evidence>
<reference evidence="4 5" key="1">
    <citation type="submission" date="2021-05" db="EMBL/GenBank/DDBJ databases">
        <title>A Polyphasic approach of four new species of the genus Ohtaekwangia: Ohtaekwangia histidinii sp. nov., Ohtaekwangia cretensis sp. nov., Ohtaekwangia indiensis sp. nov., Ohtaekwangia reichenbachii sp. nov. from diverse environment.</title>
        <authorList>
            <person name="Octaviana S."/>
        </authorList>
    </citation>
    <scope>NUCLEOTIDE SEQUENCE [LARGE SCALE GENOMIC DNA]</scope>
    <source>
        <strain evidence="4 5">PWU20</strain>
    </source>
</reference>
<keyword evidence="1" id="KW-0812">Transmembrane</keyword>
<feature type="domain" description="DUF7088" evidence="3">
    <location>
        <begin position="40"/>
        <end position="150"/>
    </location>
</feature>
<dbReference type="InterPro" id="IPR055396">
    <property type="entry name" value="DUF7088"/>
</dbReference>
<comment type="caution">
    <text evidence="4">The sequence shown here is derived from an EMBL/GenBank/DDBJ whole genome shotgun (WGS) entry which is preliminary data.</text>
</comment>
<dbReference type="InterPro" id="IPR019863">
    <property type="entry name" value="Motility-assoc_ABC-rel_GldG"/>
</dbReference>
<keyword evidence="1" id="KW-1133">Transmembrane helix</keyword>
<dbReference type="Proteomes" id="UP000772618">
    <property type="component" value="Unassembled WGS sequence"/>
</dbReference>
<dbReference type="Pfam" id="PF23357">
    <property type="entry name" value="DUF7088"/>
    <property type="match status" value="1"/>
</dbReference>
<organism evidence="4 5">
    <name type="scientific">Chryseosolibacter indicus</name>
    <dbReference type="NCBI Taxonomy" id="2782351"/>
    <lineage>
        <taxon>Bacteria</taxon>
        <taxon>Pseudomonadati</taxon>
        <taxon>Bacteroidota</taxon>
        <taxon>Cytophagia</taxon>
        <taxon>Cytophagales</taxon>
        <taxon>Chryseotaleaceae</taxon>
        <taxon>Chryseosolibacter</taxon>
    </lineage>
</organism>
<protein>
    <submittedName>
        <fullName evidence="4">Gliding motility-associated ABC transporter substrate-binding protein GldG</fullName>
    </submittedName>
</protein>
<name>A0ABS5VW65_9BACT</name>
<sequence>MVNWKSKKLGDFLLLANGLVLIILINLVASIYSFRIDLTEEKRYSIKEPTKELLKNLDDKVYVEVYLAGELNAPFRRFQKAIRETLEEFRINSGNKVQYTFIDPSTAISQKARTEFISDLASKGVQPTNVIDNDNGQRIERLIFPGAVISYAGAETGVTLLKGNKARTPEEEINQSIEGIEFELANVIYKLTNIDRKKIGIVKGHGELDSLDLAGFTTALVEVYDVFDVVLGESNLAQYDVLVVAKPTKPFSEQDKYALDQYIMKGGRVIFMIDKLEASMDSVSRPGYLAFPYQQELDDQLFKYGVRINMDLIQDRSSGKYPVVTGQTGGKPRMQLLDWPFFPLVNHYADHPITRNLDAVVSKFASSIDTVKALGVKKTPLLFTSQNARTITAPVSVNINDLRQNVDPSKFETSYIPLGYLLEGKFTSLYKNRFLPNGVDKTSFEAESVPTKIIVIADGDLVRNEINPRTQQPQPLGFDPFINITFANQDLVMNMFAFMTDENGLIRTRNKEVKIRPLDKEKIANEKLKWQTINLVVPVVLLIAYGIIRSLLRKKKYSQF</sequence>
<evidence type="ECO:0000259" key="3">
    <source>
        <dbReference type="Pfam" id="PF23357"/>
    </source>
</evidence>
<dbReference type="RefSeq" id="WP_254155680.1">
    <property type="nucleotide sequence ID" value="NZ_JAHESD010000063.1"/>
</dbReference>
<feature type="transmembrane region" description="Helical" evidence="1">
    <location>
        <begin position="535"/>
        <end position="552"/>
    </location>
</feature>